<dbReference type="Gene3D" id="1.20.5.490">
    <property type="entry name" value="Single helix bin"/>
    <property type="match status" value="1"/>
</dbReference>
<reference evidence="7 8" key="1">
    <citation type="journal article" date="2019" name="Sci. Rep.">
        <title>Comparative genomics of chytrid fungi reveal insights into the obligate biotrophic and pathogenic lifestyle of Synchytrium endobioticum.</title>
        <authorList>
            <person name="van de Vossenberg B.T.L.H."/>
            <person name="Warris S."/>
            <person name="Nguyen H.D.T."/>
            <person name="van Gent-Pelzer M.P.E."/>
            <person name="Joly D.L."/>
            <person name="van de Geest H.C."/>
            <person name="Bonants P.J.M."/>
            <person name="Smith D.S."/>
            <person name="Levesque C.A."/>
            <person name="van der Lee T.A.J."/>
        </authorList>
    </citation>
    <scope>NUCLEOTIDE SEQUENCE [LARGE SCALE GENOMIC DNA]</scope>
    <source>
        <strain evidence="7 8">CBS 809.83</strain>
    </source>
</reference>
<organism evidence="7 8">
    <name type="scientific">Powellomyces hirtus</name>
    <dbReference type="NCBI Taxonomy" id="109895"/>
    <lineage>
        <taxon>Eukaryota</taxon>
        <taxon>Fungi</taxon>
        <taxon>Fungi incertae sedis</taxon>
        <taxon>Chytridiomycota</taxon>
        <taxon>Chytridiomycota incertae sedis</taxon>
        <taxon>Chytridiomycetes</taxon>
        <taxon>Spizellomycetales</taxon>
        <taxon>Powellomycetaceae</taxon>
        <taxon>Powellomyces</taxon>
    </lineage>
</organism>
<dbReference type="InterPro" id="IPR025574">
    <property type="entry name" value="Nucleoporin_FG_rpt"/>
</dbReference>
<comment type="subcellular location">
    <subcellularLocation>
        <location evidence="1">Nucleus</location>
    </subcellularLocation>
</comment>
<feature type="coiled-coil region" evidence="4">
    <location>
        <begin position="274"/>
        <end position="301"/>
    </location>
</feature>
<evidence type="ECO:0000259" key="6">
    <source>
        <dbReference type="Pfam" id="PF13874"/>
    </source>
</evidence>
<dbReference type="STRING" id="109895.A0A507E6F5"/>
<dbReference type="PANTHER" id="PTHR13000">
    <property type="entry name" value="NUCLEOPORIN P54"/>
    <property type="match status" value="1"/>
</dbReference>
<dbReference type="InterPro" id="IPR024864">
    <property type="entry name" value="Nup54/Nup57/Nup44"/>
</dbReference>
<name>A0A507E6F5_9FUNG</name>
<dbReference type="InterPro" id="IPR025712">
    <property type="entry name" value="Nup54_alpha-helical_dom"/>
</dbReference>
<dbReference type="AlphaFoldDB" id="A0A507E6F5"/>
<keyword evidence="4" id="KW-0175">Coiled coil</keyword>
<dbReference type="EMBL" id="QEAQ01000030">
    <property type="protein sequence ID" value="TPX58967.1"/>
    <property type="molecule type" value="Genomic_DNA"/>
</dbReference>
<evidence type="ECO:0000313" key="7">
    <source>
        <dbReference type="EMBL" id="TPX58967.1"/>
    </source>
</evidence>
<feature type="region of interest" description="Disordered" evidence="5">
    <location>
        <begin position="1"/>
        <end position="96"/>
    </location>
</feature>
<feature type="domain" description="Nucleoporin Nup54 alpha-helical" evidence="6">
    <location>
        <begin position="238"/>
        <end position="376"/>
    </location>
</feature>
<dbReference type="GO" id="GO:0006607">
    <property type="term" value="P:NLS-bearing protein import into nucleus"/>
    <property type="evidence" value="ECO:0007669"/>
    <property type="project" value="TreeGrafter"/>
</dbReference>
<feature type="region of interest" description="Disordered" evidence="5">
    <location>
        <begin position="172"/>
        <end position="199"/>
    </location>
</feature>
<dbReference type="PANTHER" id="PTHR13000:SF0">
    <property type="entry name" value="NUCLEOPORIN P54"/>
    <property type="match status" value="1"/>
</dbReference>
<dbReference type="Proteomes" id="UP000318582">
    <property type="component" value="Unassembled WGS sequence"/>
</dbReference>
<evidence type="ECO:0000256" key="3">
    <source>
        <dbReference type="ARBA" id="ARBA00023242"/>
    </source>
</evidence>
<evidence type="ECO:0000256" key="1">
    <source>
        <dbReference type="ARBA" id="ARBA00004123"/>
    </source>
</evidence>
<gene>
    <name evidence="7" type="ORF">PhCBS80983_g02794</name>
</gene>
<dbReference type="Pfam" id="PF13874">
    <property type="entry name" value="Nup54"/>
    <property type="match status" value="1"/>
</dbReference>
<evidence type="ECO:0000256" key="4">
    <source>
        <dbReference type="SAM" id="Coils"/>
    </source>
</evidence>
<dbReference type="GO" id="GO:0044613">
    <property type="term" value="C:nuclear pore central transport channel"/>
    <property type="evidence" value="ECO:0007669"/>
    <property type="project" value="TreeGrafter"/>
</dbReference>
<keyword evidence="8" id="KW-1185">Reference proteome</keyword>
<feature type="compositionally biased region" description="Low complexity" evidence="5">
    <location>
        <begin position="1"/>
        <end position="12"/>
    </location>
</feature>
<accession>A0A507E6F5</accession>
<comment type="caution">
    <text evidence="7">The sequence shown here is derived from an EMBL/GenBank/DDBJ whole genome shotgun (WGS) entry which is preliminary data.</text>
</comment>
<keyword evidence="2" id="KW-0813">Transport</keyword>
<keyword evidence="3" id="KW-0539">Nucleus</keyword>
<dbReference type="Pfam" id="PF13634">
    <property type="entry name" value="Nucleoporin_FG"/>
    <property type="match status" value="1"/>
</dbReference>
<protein>
    <recommendedName>
        <fullName evidence="6">Nucleoporin Nup54 alpha-helical domain-containing protein</fullName>
    </recommendedName>
</protein>
<sequence length="446" mass="47419">MFGAQPQQQQQTGFGGFGGFGTSQPQQGFGTSQPPQQQGGLFGAQAQSVAPSFGGFGATSQPPAGSAAPSLFGTATSKPGGLFGQPANTAAPGGSLFGSAPPAGGSLFGAAPASAAPGGGLFGASAAPGSNSLFGSAAPAGGSLFGAPAASTAPGGGLFGAPAAAPGSSFFGGQSMTGGFGQQQQQQQQQQASQQPQTLSEHLQWMASAWNPDDPRCQFKHYFYNIVHPSEVASYGPAPGEDISLYQQAQRDNPDPKCMVPVVAVGFRDIKKRVDMQEQAYEAHKAKLEEMRNKLVELQRTHFLDTSAKLEEYKRRQAALVAKVLRLMKHVQLIRNRGYSVRAEEEKFKIHLEAMERELQKPSVFRGRLNEIWAHLQQNKSSKQFSLTGGVDTSYNIADEQQLNLVFQTLAAHQNGLTVLTEVAQQDSKDTFDMLRSYEEAGFRRT</sequence>
<feature type="compositionally biased region" description="Low complexity" evidence="5">
    <location>
        <begin position="182"/>
        <end position="197"/>
    </location>
</feature>
<feature type="compositionally biased region" description="Low complexity" evidence="5">
    <location>
        <begin position="22"/>
        <end position="47"/>
    </location>
</feature>
<dbReference type="GO" id="GO:0006999">
    <property type="term" value="P:nuclear pore organization"/>
    <property type="evidence" value="ECO:0007669"/>
    <property type="project" value="TreeGrafter"/>
</dbReference>
<evidence type="ECO:0000256" key="5">
    <source>
        <dbReference type="SAM" id="MobiDB-lite"/>
    </source>
</evidence>
<proteinExistence type="predicted"/>
<dbReference type="GO" id="GO:0017056">
    <property type="term" value="F:structural constituent of nuclear pore"/>
    <property type="evidence" value="ECO:0007669"/>
    <property type="project" value="TreeGrafter"/>
</dbReference>
<dbReference type="GO" id="GO:0036228">
    <property type="term" value="P:protein localization to nuclear inner membrane"/>
    <property type="evidence" value="ECO:0007669"/>
    <property type="project" value="TreeGrafter"/>
</dbReference>
<evidence type="ECO:0000256" key="2">
    <source>
        <dbReference type="ARBA" id="ARBA00022448"/>
    </source>
</evidence>
<evidence type="ECO:0000313" key="8">
    <source>
        <dbReference type="Proteomes" id="UP000318582"/>
    </source>
</evidence>